<organism evidence="1">
    <name type="scientific">Picea sitchensis</name>
    <name type="common">Sitka spruce</name>
    <name type="synonym">Pinus sitchensis</name>
    <dbReference type="NCBI Taxonomy" id="3332"/>
    <lineage>
        <taxon>Eukaryota</taxon>
        <taxon>Viridiplantae</taxon>
        <taxon>Streptophyta</taxon>
        <taxon>Embryophyta</taxon>
        <taxon>Tracheophyta</taxon>
        <taxon>Spermatophyta</taxon>
        <taxon>Pinopsida</taxon>
        <taxon>Pinidae</taxon>
        <taxon>Conifers I</taxon>
        <taxon>Pinales</taxon>
        <taxon>Pinaceae</taxon>
        <taxon>Picea</taxon>
    </lineage>
</organism>
<dbReference type="EMBL" id="EF085835">
    <property type="protein sequence ID" value="ABK25131.1"/>
    <property type="molecule type" value="mRNA"/>
</dbReference>
<accession>A9NWX0</accession>
<protein>
    <submittedName>
        <fullName evidence="1">Uncharacterized protein</fullName>
    </submittedName>
</protein>
<name>A9NWX0_PICSI</name>
<sequence>MRFITSFVILMRLWWLLQSCHINISVIVSFLTKLLISLMRLVLEYAFAMHSFLKKPENLTKNSDRLQKKRMNLFEARTLKRLESYVIVRWNLRHKFQL</sequence>
<dbReference type="AlphaFoldDB" id="A9NWX0"/>
<proteinExistence type="evidence at transcript level"/>
<reference evidence="1" key="1">
    <citation type="journal article" date="2008" name="BMC Genomics">
        <title>A conifer genomics resource of 200,000 spruce (Picea spp.) ESTs and 6,464 high-quality, sequence-finished full-length cDNAs for Sitka spruce (Picea sitchensis).</title>
        <authorList>
            <person name="Ralph S.G."/>
            <person name="Chun H.J."/>
            <person name="Kolosova N."/>
            <person name="Cooper D."/>
            <person name="Oddy C."/>
            <person name="Ritland C.E."/>
            <person name="Kirkpatrick R."/>
            <person name="Moore R."/>
            <person name="Barber S."/>
            <person name="Holt R.A."/>
            <person name="Jones S.J."/>
            <person name="Marra M.A."/>
            <person name="Douglas C.J."/>
            <person name="Ritland K."/>
            <person name="Bohlmann J."/>
        </authorList>
    </citation>
    <scope>NUCLEOTIDE SEQUENCE</scope>
    <source>
        <tissue evidence="1">Green portion of the leader tissue</tissue>
    </source>
</reference>
<evidence type="ECO:0000313" key="1">
    <source>
        <dbReference type="EMBL" id="ABK25131.1"/>
    </source>
</evidence>